<keyword evidence="1" id="KW-0732">Signal</keyword>
<reference evidence="3" key="1">
    <citation type="journal article" date="2014" name="Int. J. Syst. Evol. Microbiol.">
        <title>Complete genome sequence of Corynebacterium casei LMG S-19264T (=DSM 44701T), isolated from a smear-ripened cheese.</title>
        <authorList>
            <consortium name="US DOE Joint Genome Institute (JGI-PGF)"/>
            <person name="Walter F."/>
            <person name="Albersmeier A."/>
            <person name="Kalinowski J."/>
            <person name="Ruckert C."/>
        </authorList>
    </citation>
    <scope>NUCLEOTIDE SEQUENCE</scope>
    <source>
        <strain evidence="3">CGMCC 1.15758</strain>
    </source>
</reference>
<accession>A0A8J2Z762</accession>
<evidence type="ECO:0000313" key="2">
    <source>
        <dbReference type="EMBL" id="GGG08166.1"/>
    </source>
</evidence>
<feature type="chain" id="PRO_5036433526" evidence="1">
    <location>
        <begin position="17"/>
        <end position="57"/>
    </location>
</feature>
<proteinExistence type="predicted"/>
<protein>
    <submittedName>
        <fullName evidence="3">Uncharacterized protein</fullName>
    </submittedName>
</protein>
<gene>
    <name evidence="2" type="ORF">GCM10010995_27140</name>
    <name evidence="3" type="ORF">GCM10010995_27370</name>
</gene>
<sequence length="57" mass="6258">MFIVMAVSGLSLIVMTGCSTTSSVTTFEQIPVADVVSVQSEVNHANNYMYQEKEEKI</sequence>
<dbReference type="Proteomes" id="UP000636949">
    <property type="component" value="Unassembled WGS sequence"/>
</dbReference>
<dbReference type="EMBL" id="BMJS01000065">
    <property type="protein sequence ID" value="GGG08166.1"/>
    <property type="molecule type" value="Genomic_DNA"/>
</dbReference>
<evidence type="ECO:0000313" key="4">
    <source>
        <dbReference type="Proteomes" id="UP000636949"/>
    </source>
</evidence>
<evidence type="ECO:0000313" key="3">
    <source>
        <dbReference type="EMBL" id="GGG08348.1"/>
    </source>
</evidence>
<feature type="signal peptide" evidence="1">
    <location>
        <begin position="1"/>
        <end position="16"/>
    </location>
</feature>
<dbReference type="RefSeq" id="WP_170137250.1">
    <property type="nucleotide sequence ID" value="NZ_BMJS01000065.1"/>
</dbReference>
<name>A0A8J2Z762_9GAMM</name>
<comment type="caution">
    <text evidence="3">The sequence shown here is derived from an EMBL/GenBank/DDBJ whole genome shotgun (WGS) entry which is preliminary data.</text>
</comment>
<evidence type="ECO:0000256" key="1">
    <source>
        <dbReference type="SAM" id="SignalP"/>
    </source>
</evidence>
<keyword evidence="4" id="KW-1185">Reference proteome</keyword>
<dbReference type="AlphaFoldDB" id="A0A8J2Z762"/>
<dbReference type="EMBL" id="BMJS01000068">
    <property type="protein sequence ID" value="GGG08348.1"/>
    <property type="molecule type" value="Genomic_DNA"/>
</dbReference>
<reference evidence="3" key="2">
    <citation type="submission" date="2020-09" db="EMBL/GenBank/DDBJ databases">
        <authorList>
            <person name="Sun Q."/>
            <person name="Zhou Y."/>
        </authorList>
    </citation>
    <scope>NUCLEOTIDE SEQUENCE</scope>
    <source>
        <strain evidence="3">CGMCC 1.15758</strain>
    </source>
</reference>
<organism evidence="3 4">
    <name type="scientific">Cysteiniphilum litorale</name>
    <dbReference type="NCBI Taxonomy" id="2056700"/>
    <lineage>
        <taxon>Bacteria</taxon>
        <taxon>Pseudomonadati</taxon>
        <taxon>Pseudomonadota</taxon>
        <taxon>Gammaproteobacteria</taxon>
        <taxon>Thiotrichales</taxon>
        <taxon>Fastidiosibacteraceae</taxon>
        <taxon>Cysteiniphilum</taxon>
    </lineage>
</organism>